<evidence type="ECO:0000256" key="3">
    <source>
        <dbReference type="ARBA" id="ARBA00023136"/>
    </source>
</evidence>
<dbReference type="PANTHER" id="PTHR30627:SF1">
    <property type="entry name" value="PEPTIDOGLYCAN D,D-TRANSPEPTIDASE FTSI"/>
    <property type="match status" value="1"/>
</dbReference>
<dbReference type="Gene3D" id="3.90.1310.10">
    <property type="entry name" value="Penicillin-binding protein 2a (Domain 2)"/>
    <property type="match status" value="1"/>
</dbReference>
<dbReference type="Proteomes" id="UP000823990">
    <property type="component" value="Unassembled WGS sequence"/>
</dbReference>
<dbReference type="Pfam" id="PF03717">
    <property type="entry name" value="PBP_dimer"/>
    <property type="match status" value="1"/>
</dbReference>
<protein>
    <submittedName>
        <fullName evidence="5">PASTA domain-containing protein</fullName>
    </submittedName>
</protein>
<proteinExistence type="inferred from homology"/>
<dbReference type="GO" id="GO:0008658">
    <property type="term" value="F:penicillin binding"/>
    <property type="evidence" value="ECO:0007669"/>
    <property type="project" value="InterPro"/>
</dbReference>
<dbReference type="Pfam" id="PF00905">
    <property type="entry name" value="Transpeptidase"/>
    <property type="match status" value="1"/>
</dbReference>
<evidence type="ECO:0000256" key="1">
    <source>
        <dbReference type="ARBA" id="ARBA00004370"/>
    </source>
</evidence>
<dbReference type="InterPro" id="IPR036138">
    <property type="entry name" value="PBP_dimer_sf"/>
</dbReference>
<reference evidence="5" key="2">
    <citation type="submission" date="2021-04" db="EMBL/GenBank/DDBJ databases">
        <authorList>
            <person name="Gilroy R."/>
        </authorList>
    </citation>
    <scope>NUCLEOTIDE SEQUENCE</scope>
    <source>
        <strain evidence="5">12435</strain>
    </source>
</reference>
<name>A0A9D1TQJ9_9FIRM</name>
<evidence type="ECO:0000313" key="5">
    <source>
        <dbReference type="EMBL" id="HIW01835.1"/>
    </source>
</evidence>
<dbReference type="CDD" id="cd06577">
    <property type="entry name" value="PASTA_pknB"/>
    <property type="match status" value="1"/>
</dbReference>
<dbReference type="InterPro" id="IPR012338">
    <property type="entry name" value="Beta-lactam/transpept-like"/>
</dbReference>
<evidence type="ECO:0000313" key="6">
    <source>
        <dbReference type="Proteomes" id="UP000823990"/>
    </source>
</evidence>
<reference evidence="5" key="1">
    <citation type="journal article" date="2021" name="PeerJ">
        <title>Extensive microbial diversity within the chicken gut microbiome revealed by metagenomics and culture.</title>
        <authorList>
            <person name="Gilroy R."/>
            <person name="Ravi A."/>
            <person name="Getino M."/>
            <person name="Pursley I."/>
            <person name="Horton D.L."/>
            <person name="Alikhan N.F."/>
            <person name="Baker D."/>
            <person name="Gharbi K."/>
            <person name="Hall N."/>
            <person name="Watson M."/>
            <person name="Adriaenssens E.M."/>
            <person name="Foster-Nyarko E."/>
            <person name="Jarju S."/>
            <person name="Secka A."/>
            <person name="Antonio M."/>
            <person name="Oren A."/>
            <person name="Chaudhuri R.R."/>
            <person name="La Ragione R."/>
            <person name="Hildebrand F."/>
            <person name="Pallen M.J."/>
        </authorList>
    </citation>
    <scope>NUCLEOTIDE SEQUENCE</scope>
    <source>
        <strain evidence="5">12435</strain>
    </source>
</reference>
<sequence>MTQRAAEQWYRDLPLSAPRGNIYASGGELLAGNVKAYDVYARPNAVTEKARAAETLSDALGMSLAAAEEKLSERRSEVTLARRVSPEVAESIDGAGLAGIYCVATYKRSYPYGSTLSKVIGFTNVDGDGQNGLEGYYDRYLSGTDGYLYAEADIAGRETDGDTRYVPAVAGCDLELTIDADIQSYAESAVMAAHAEWQAKSCSAIVTDVRTGGIKALASYPSYDLNDVPRNDIELLNLLSKNTLITDVYEPGSTFKIFTTAAALEAGVVGENSRFYCGGSRTVDGTRVRCWRTAGHGSQDLAEGVKNSCNCVFMDLALSLGTSRFYEAIEAFGFGSKTNVDFFGESAGIVMKKENVKNVDLARIGFGQAIAVTPLQLITAVGAAVNGGTLYEPYFLSEVRSAEGDVVYEHAPKAVGRPITEQTSAKLRELLVGVVEEGGGSRAAVDGIKIGGKTGTAQKYENGAIASGKYVSSFVGFAPADDPKYAVLFIVDEPSGYTYYGSLTAAPYAGRIFSRIADGENWRRADAEDKVYITMPDVVGTDQAAAVAELENAGLVVETVGSGKVVSTTPAAGEHVAVGDVVLARCEDST</sequence>
<comment type="subcellular location">
    <subcellularLocation>
        <location evidence="1">Membrane</location>
    </subcellularLocation>
</comment>
<evidence type="ECO:0000256" key="2">
    <source>
        <dbReference type="ARBA" id="ARBA00007171"/>
    </source>
</evidence>
<dbReference type="InterPro" id="IPR001460">
    <property type="entry name" value="PCN-bd_Tpept"/>
</dbReference>
<dbReference type="InterPro" id="IPR050515">
    <property type="entry name" value="Beta-lactam/transpept"/>
</dbReference>
<organism evidence="5 6">
    <name type="scientific">Candidatus Protoclostridium stercorigallinarum</name>
    <dbReference type="NCBI Taxonomy" id="2838741"/>
    <lineage>
        <taxon>Bacteria</taxon>
        <taxon>Bacillati</taxon>
        <taxon>Bacillota</taxon>
        <taxon>Clostridia</taxon>
        <taxon>Candidatus Protoclostridium</taxon>
    </lineage>
</organism>
<dbReference type="SUPFAM" id="SSF56601">
    <property type="entry name" value="beta-lactamase/transpeptidase-like"/>
    <property type="match status" value="1"/>
</dbReference>
<accession>A0A9D1TQJ9</accession>
<dbReference type="AlphaFoldDB" id="A0A9D1TQJ9"/>
<dbReference type="Gene3D" id="3.30.10.20">
    <property type="match status" value="1"/>
</dbReference>
<evidence type="ECO:0000259" key="4">
    <source>
        <dbReference type="PROSITE" id="PS51178"/>
    </source>
</evidence>
<dbReference type="SUPFAM" id="SSF54184">
    <property type="entry name" value="Penicillin-binding protein 2x (pbp-2x), c-terminal domain"/>
    <property type="match status" value="1"/>
</dbReference>
<dbReference type="PROSITE" id="PS51178">
    <property type="entry name" value="PASTA"/>
    <property type="match status" value="1"/>
</dbReference>
<feature type="domain" description="PASTA" evidence="4">
    <location>
        <begin position="529"/>
        <end position="588"/>
    </location>
</feature>
<dbReference type="Gene3D" id="3.40.710.10">
    <property type="entry name" value="DD-peptidase/beta-lactamase superfamily"/>
    <property type="match status" value="1"/>
</dbReference>
<dbReference type="EMBL" id="DXHS01000010">
    <property type="protein sequence ID" value="HIW01835.1"/>
    <property type="molecule type" value="Genomic_DNA"/>
</dbReference>
<dbReference type="Pfam" id="PF03793">
    <property type="entry name" value="PASTA"/>
    <property type="match status" value="1"/>
</dbReference>
<dbReference type="GO" id="GO:0071555">
    <property type="term" value="P:cell wall organization"/>
    <property type="evidence" value="ECO:0007669"/>
    <property type="project" value="TreeGrafter"/>
</dbReference>
<dbReference type="InterPro" id="IPR005311">
    <property type="entry name" value="PBP_dimer"/>
</dbReference>
<dbReference type="SUPFAM" id="SSF56519">
    <property type="entry name" value="Penicillin binding protein dimerisation domain"/>
    <property type="match status" value="1"/>
</dbReference>
<dbReference type="PANTHER" id="PTHR30627">
    <property type="entry name" value="PEPTIDOGLYCAN D,D-TRANSPEPTIDASE"/>
    <property type="match status" value="1"/>
</dbReference>
<dbReference type="GO" id="GO:0005886">
    <property type="term" value="C:plasma membrane"/>
    <property type="evidence" value="ECO:0007669"/>
    <property type="project" value="TreeGrafter"/>
</dbReference>
<comment type="caution">
    <text evidence="5">The sequence shown here is derived from an EMBL/GenBank/DDBJ whole genome shotgun (WGS) entry which is preliminary data.</text>
</comment>
<comment type="similarity">
    <text evidence="2">Belongs to the transpeptidase family.</text>
</comment>
<gene>
    <name evidence="5" type="ORF">H9892_00620</name>
</gene>
<dbReference type="SMART" id="SM00740">
    <property type="entry name" value="PASTA"/>
    <property type="match status" value="1"/>
</dbReference>
<dbReference type="InterPro" id="IPR005543">
    <property type="entry name" value="PASTA_dom"/>
</dbReference>
<keyword evidence="3" id="KW-0472">Membrane</keyword>